<keyword evidence="1" id="KW-0442">Lipid degradation</keyword>
<dbReference type="Proteomes" id="UP000885832">
    <property type="component" value="Unassembled WGS sequence"/>
</dbReference>
<dbReference type="AlphaFoldDB" id="A0A832N4S2"/>
<evidence type="ECO:0000313" key="4">
    <source>
        <dbReference type="EMBL" id="HHJ80272.1"/>
    </source>
</evidence>
<feature type="transmembrane region" description="Helical" evidence="2">
    <location>
        <begin position="53"/>
        <end position="71"/>
    </location>
</feature>
<evidence type="ECO:0000259" key="3">
    <source>
        <dbReference type="Pfam" id="PF04608"/>
    </source>
</evidence>
<keyword evidence="1" id="KW-0460">Magnesium</keyword>
<comment type="caution">
    <text evidence="4">The sequence shown here is derived from an EMBL/GenBank/DDBJ whole genome shotgun (WGS) entry which is preliminary data.</text>
</comment>
<accession>A0A832N4S2</accession>
<keyword evidence="1 2" id="KW-0472">Membrane</keyword>
<dbReference type="InterPro" id="IPR036681">
    <property type="entry name" value="PgpA-like_sf"/>
</dbReference>
<keyword evidence="1" id="KW-0595">Phospholipid degradation</keyword>
<dbReference type="GO" id="GO:0005886">
    <property type="term" value="C:plasma membrane"/>
    <property type="evidence" value="ECO:0007669"/>
    <property type="project" value="UniProtKB-SubCell"/>
</dbReference>
<comment type="subcellular location">
    <subcellularLocation>
        <location evidence="1">Cell inner membrane</location>
        <topology evidence="1">Multi-pass membrane protein</topology>
    </subcellularLocation>
</comment>
<keyword evidence="1" id="KW-0997">Cell inner membrane</keyword>
<name>A0A832N4S2_9GAMM</name>
<sequence>MCILTKKIPGLNLANPVHLLAFGFGSGVGPKAPGTWGTLVAVPIFLLMQDLSLSVYLGLVAVITVLGIWLCDVTAKDLGVHDHPGIVWDEIAGYLITMIAAPSGWLWLVIGFVLFRLFDILKPWPIRAIDDGVDGGLGIMLDDVLAGFMALACLQLLAYLFV</sequence>
<dbReference type="UniPathway" id="UPA00084">
    <property type="reaction ID" value="UER00504"/>
</dbReference>
<dbReference type="EC" id="3.1.3.27" evidence="1"/>
<proteinExistence type="predicted"/>
<dbReference type="SUPFAM" id="SSF101307">
    <property type="entry name" value="YutG-like"/>
    <property type="match status" value="1"/>
</dbReference>
<protein>
    <recommendedName>
        <fullName evidence="1">Phosphatidylglycerophosphatase A</fullName>
        <ecNumber evidence="1">3.1.3.27</ecNumber>
    </recommendedName>
    <alternativeName>
        <fullName evidence="1">Phosphatidylglycerolphosphate phosphatase A</fullName>
    </alternativeName>
</protein>
<keyword evidence="2" id="KW-1133">Transmembrane helix</keyword>
<keyword evidence="1 2" id="KW-0812">Transmembrane</keyword>
<gene>
    <name evidence="4" type="ORF">ENJ65_01410</name>
</gene>
<dbReference type="Pfam" id="PF04608">
    <property type="entry name" value="PgpA"/>
    <property type="match status" value="1"/>
</dbReference>
<comment type="function">
    <text evidence="1">Lipid phosphatase which dephosphorylates phosphatidylglycerophosphate (PGP) to phosphatidylglycerol (PG).</text>
</comment>
<dbReference type="EMBL" id="DRNF01000092">
    <property type="protein sequence ID" value="HHJ80272.1"/>
    <property type="molecule type" value="Genomic_DNA"/>
</dbReference>
<comment type="pathway">
    <text evidence="1">Phospholipid metabolism; phosphatidylglycerol biosynthesis; phosphatidylglycerol from CDP-diacylglycerol: step 2/2.</text>
</comment>
<feature type="transmembrane region" description="Helical" evidence="2">
    <location>
        <begin position="139"/>
        <end position="161"/>
    </location>
</feature>
<keyword evidence="1" id="KW-1003">Cell membrane</keyword>
<dbReference type="CDD" id="cd06971">
    <property type="entry name" value="PgpA"/>
    <property type="match status" value="1"/>
</dbReference>
<dbReference type="GO" id="GO:0046872">
    <property type="term" value="F:metal ion binding"/>
    <property type="evidence" value="ECO:0007669"/>
    <property type="project" value="UniProtKB-KW"/>
</dbReference>
<organism evidence="4">
    <name type="scientific">Candidatus Tenderia electrophaga</name>
    <dbReference type="NCBI Taxonomy" id="1748243"/>
    <lineage>
        <taxon>Bacteria</taxon>
        <taxon>Pseudomonadati</taxon>
        <taxon>Pseudomonadota</taxon>
        <taxon>Gammaproteobacteria</taxon>
        <taxon>Candidatus Tenderiales</taxon>
        <taxon>Candidatus Tenderiaceae</taxon>
        <taxon>Candidatus Tenderia</taxon>
    </lineage>
</organism>
<keyword evidence="1" id="KW-0378">Hydrolase</keyword>
<dbReference type="GO" id="GO:0006655">
    <property type="term" value="P:phosphatidylglycerol biosynthetic process"/>
    <property type="evidence" value="ECO:0007669"/>
    <property type="project" value="UniProtKB-UniPathway"/>
</dbReference>
<dbReference type="InterPro" id="IPR007686">
    <property type="entry name" value="YutG/PgpA"/>
</dbReference>
<feature type="domain" description="YutG/PgpA" evidence="3">
    <location>
        <begin position="20"/>
        <end position="157"/>
    </location>
</feature>
<reference evidence="4" key="1">
    <citation type="journal article" date="2020" name="mSystems">
        <title>Genome- and Community-Level Interaction Insights into Carbon Utilization and Element Cycling Functions of Hydrothermarchaeota in Hydrothermal Sediment.</title>
        <authorList>
            <person name="Zhou Z."/>
            <person name="Liu Y."/>
            <person name="Xu W."/>
            <person name="Pan J."/>
            <person name="Luo Z.H."/>
            <person name="Li M."/>
        </authorList>
    </citation>
    <scope>NUCLEOTIDE SEQUENCE [LARGE SCALE GENOMIC DNA]</scope>
    <source>
        <strain evidence="4">HyVt-505</strain>
    </source>
</reference>
<comment type="catalytic activity">
    <reaction evidence="1">
        <text>a 1,2-diacyl-sn-glycero-3-phospho-(1'-sn-glycero-3'-phosphate) + H2O = a 1,2-diacyl-sn-glycero-3-phospho-(1'-sn-glycerol) + phosphate</text>
        <dbReference type="Rhea" id="RHEA:33751"/>
        <dbReference type="ChEBI" id="CHEBI:15377"/>
        <dbReference type="ChEBI" id="CHEBI:43474"/>
        <dbReference type="ChEBI" id="CHEBI:60110"/>
        <dbReference type="ChEBI" id="CHEBI:64716"/>
        <dbReference type="EC" id="3.1.3.27"/>
    </reaction>
</comment>
<dbReference type="PIRSF" id="PIRSF006162">
    <property type="entry name" value="PgpA"/>
    <property type="match status" value="1"/>
</dbReference>
<dbReference type="PANTHER" id="PTHR36305:SF1">
    <property type="entry name" value="PHOSPHATIDYLGLYCEROPHOSPHATASE A"/>
    <property type="match status" value="1"/>
</dbReference>
<comment type="cofactor">
    <cofactor evidence="1">
        <name>Mg(2+)</name>
        <dbReference type="ChEBI" id="CHEBI:18420"/>
    </cofactor>
</comment>
<evidence type="ECO:0000256" key="1">
    <source>
        <dbReference type="PIRNR" id="PIRNR006162"/>
    </source>
</evidence>
<feature type="transmembrane region" description="Helical" evidence="2">
    <location>
        <begin position="91"/>
        <end position="118"/>
    </location>
</feature>
<dbReference type="GO" id="GO:0008962">
    <property type="term" value="F:phosphatidylglycerophosphatase activity"/>
    <property type="evidence" value="ECO:0007669"/>
    <property type="project" value="UniProtKB-EC"/>
</dbReference>
<keyword evidence="1" id="KW-0479">Metal-binding</keyword>
<keyword evidence="1" id="KW-1208">Phospholipid metabolism</keyword>
<keyword evidence="1" id="KW-0443">Lipid metabolism</keyword>
<dbReference type="PANTHER" id="PTHR36305">
    <property type="entry name" value="PHOSPHATIDYLGLYCEROPHOSPHATASE A"/>
    <property type="match status" value="1"/>
</dbReference>
<evidence type="ECO:0000256" key="2">
    <source>
        <dbReference type="SAM" id="Phobius"/>
    </source>
</evidence>
<dbReference type="InterPro" id="IPR026037">
    <property type="entry name" value="PgpA"/>
</dbReference>
<dbReference type="GO" id="GO:0009395">
    <property type="term" value="P:phospholipid catabolic process"/>
    <property type="evidence" value="ECO:0007669"/>
    <property type="project" value="UniProtKB-KW"/>
</dbReference>